<accession>A0A6D2KC54</accession>
<evidence type="ECO:0000256" key="1">
    <source>
        <dbReference type="SAM" id="MobiDB-lite"/>
    </source>
</evidence>
<gene>
    <name evidence="2" type="ORF">MERR_LOCUS32629</name>
</gene>
<name>A0A6D2KC54_9BRAS</name>
<keyword evidence="3" id="KW-1185">Reference proteome</keyword>
<organism evidence="2 3">
    <name type="scientific">Microthlaspi erraticum</name>
    <dbReference type="NCBI Taxonomy" id="1685480"/>
    <lineage>
        <taxon>Eukaryota</taxon>
        <taxon>Viridiplantae</taxon>
        <taxon>Streptophyta</taxon>
        <taxon>Embryophyta</taxon>
        <taxon>Tracheophyta</taxon>
        <taxon>Spermatophyta</taxon>
        <taxon>Magnoliopsida</taxon>
        <taxon>eudicotyledons</taxon>
        <taxon>Gunneridae</taxon>
        <taxon>Pentapetalae</taxon>
        <taxon>rosids</taxon>
        <taxon>malvids</taxon>
        <taxon>Brassicales</taxon>
        <taxon>Brassicaceae</taxon>
        <taxon>Coluteocarpeae</taxon>
        <taxon>Microthlaspi</taxon>
    </lineage>
</organism>
<reference evidence="2" key="1">
    <citation type="submission" date="2020-01" db="EMBL/GenBank/DDBJ databases">
        <authorList>
            <person name="Mishra B."/>
        </authorList>
    </citation>
    <scope>NUCLEOTIDE SEQUENCE [LARGE SCALE GENOMIC DNA]</scope>
</reference>
<dbReference type="EMBL" id="CACVBM020001319">
    <property type="protein sequence ID" value="CAA7045394.1"/>
    <property type="molecule type" value="Genomic_DNA"/>
</dbReference>
<evidence type="ECO:0000313" key="2">
    <source>
        <dbReference type="EMBL" id="CAA7045394.1"/>
    </source>
</evidence>
<feature type="region of interest" description="Disordered" evidence="1">
    <location>
        <begin position="36"/>
        <end position="56"/>
    </location>
</feature>
<sequence>MTRKGRIWSSMLIFRHRTRSSWNKTLNQSSIELKKPRFRKTNQSSIEPRREQTKQAPANQLNLLQGRKILHQDHHHTNDISISFMFLSRYLEMNHNTNIHFGNRTLIPHDLHGRIYQDPAVTSCHIRSLPTIE</sequence>
<evidence type="ECO:0000313" key="3">
    <source>
        <dbReference type="Proteomes" id="UP000467841"/>
    </source>
</evidence>
<comment type="caution">
    <text evidence="2">The sequence shown here is derived from an EMBL/GenBank/DDBJ whole genome shotgun (WGS) entry which is preliminary data.</text>
</comment>
<dbReference type="AlphaFoldDB" id="A0A6D2KC54"/>
<proteinExistence type="predicted"/>
<protein>
    <submittedName>
        <fullName evidence="2">Uncharacterized protein</fullName>
    </submittedName>
</protein>
<dbReference type="Proteomes" id="UP000467841">
    <property type="component" value="Unassembled WGS sequence"/>
</dbReference>